<evidence type="ECO:0000256" key="1">
    <source>
        <dbReference type="SAM" id="MobiDB-lite"/>
    </source>
</evidence>
<dbReference type="NCBIfam" id="TIGR02937">
    <property type="entry name" value="sigma70-ECF"/>
    <property type="match status" value="1"/>
</dbReference>
<evidence type="ECO:0000259" key="3">
    <source>
        <dbReference type="Pfam" id="PF04542"/>
    </source>
</evidence>
<feature type="compositionally biased region" description="Low complexity" evidence="1">
    <location>
        <begin position="391"/>
        <end position="411"/>
    </location>
</feature>
<dbReference type="Gene3D" id="3.40.33.10">
    <property type="entry name" value="CAP"/>
    <property type="match status" value="1"/>
</dbReference>
<feature type="domain" description="SCP" evidence="2">
    <location>
        <begin position="420"/>
        <end position="532"/>
    </location>
</feature>
<evidence type="ECO:0000259" key="2">
    <source>
        <dbReference type="Pfam" id="PF00188"/>
    </source>
</evidence>
<dbReference type="InterPro" id="IPR014284">
    <property type="entry name" value="RNA_pol_sigma-70_dom"/>
</dbReference>
<organism evidence="4 5">
    <name type="scientific">Streptomyces actuosus</name>
    <dbReference type="NCBI Taxonomy" id="1885"/>
    <lineage>
        <taxon>Bacteria</taxon>
        <taxon>Bacillati</taxon>
        <taxon>Actinomycetota</taxon>
        <taxon>Actinomycetes</taxon>
        <taxon>Kitasatosporales</taxon>
        <taxon>Streptomycetaceae</taxon>
        <taxon>Streptomyces</taxon>
    </lineage>
</organism>
<dbReference type="EMBL" id="JAFFZS010000022">
    <property type="protein sequence ID" value="MBN0047100.1"/>
    <property type="molecule type" value="Genomic_DNA"/>
</dbReference>
<dbReference type="Pfam" id="PF00188">
    <property type="entry name" value="CAP"/>
    <property type="match status" value="1"/>
</dbReference>
<feature type="region of interest" description="Disordered" evidence="1">
    <location>
        <begin position="269"/>
        <end position="327"/>
    </location>
</feature>
<feature type="domain" description="RNA polymerase sigma-70 region 2" evidence="3">
    <location>
        <begin position="27"/>
        <end position="93"/>
    </location>
</feature>
<evidence type="ECO:0000313" key="4">
    <source>
        <dbReference type="EMBL" id="MBN0047100.1"/>
    </source>
</evidence>
<dbReference type="Pfam" id="PF04542">
    <property type="entry name" value="Sigma70_r2"/>
    <property type="match status" value="1"/>
</dbReference>
<keyword evidence="5" id="KW-1185">Reference proteome</keyword>
<accession>A0ABS2VVX7</accession>
<dbReference type="Proteomes" id="UP000788262">
    <property type="component" value="Unassembled WGS sequence"/>
</dbReference>
<sequence>MGSEDIEDTEELVSAARAGDGQAREQLMADYLPLVYNVVGRALDGHADVDDVVQDTMFRAFDGLDGLREPSRFRSWLVAIAMNQIRRRWKDRQQVSAASTEWLAERPDPKGDFVDLTILRLGLSGQRREVAEATRWLDEDDRALLSLWWQEASGQLTRAELAEALGVSTRHAAVRVQRMKAQLETGRVVVRALSVRPLCRGLASVVGGWDGGPSSVWRKRIARHVRGCRRCEGLASGLIPAEGLLAGLALVVPLSGGSAVPGAQATTSAAGAVSTPVQTPPSGVQSGDGWGSVPGWDASDAPAGGASGAGGPEGAAIGDHARGSAHTGEGGVGWKVYAGGLVAGAVVLAVLWPWAGDSPAQPDGVSPPLAGQVPPFSSAPPRTPTPSVTLPSAQASASPTRSASPSAARSAPSLAQQVADLVNARRAAAGCGPVRLDDRLTAAARAHARDMVARGYFGHESPEGRHADARIAQAGYDAGAWAENLDRGPREASAVVNDWMDGSIHQENMLGCGYRDMGVAAVPGPEGTLWVQTLAEPA</sequence>
<reference evidence="4 5" key="1">
    <citation type="submission" date="2021-02" db="EMBL/GenBank/DDBJ databases">
        <title>Whole genome sequencing of Streptomyces actuosus VRA1.</title>
        <authorList>
            <person name="Sen G."/>
            <person name="Sen A."/>
        </authorList>
    </citation>
    <scope>NUCLEOTIDE SEQUENCE [LARGE SCALE GENOMIC DNA]</scope>
    <source>
        <strain evidence="4 5">VRA1</strain>
    </source>
</reference>
<comment type="caution">
    <text evidence="4">The sequence shown here is derived from an EMBL/GenBank/DDBJ whole genome shotgun (WGS) entry which is preliminary data.</text>
</comment>
<dbReference type="InterPro" id="IPR013325">
    <property type="entry name" value="RNA_pol_sigma_r2"/>
</dbReference>
<dbReference type="PANTHER" id="PTHR31157:SF1">
    <property type="entry name" value="SCP DOMAIN-CONTAINING PROTEIN"/>
    <property type="match status" value="1"/>
</dbReference>
<gene>
    <name evidence="4" type="ORF">JS756_23935</name>
</gene>
<protein>
    <submittedName>
        <fullName evidence="4">Sigma-70 family RNA polymerase sigma factor</fullName>
    </submittedName>
</protein>
<dbReference type="PANTHER" id="PTHR31157">
    <property type="entry name" value="SCP DOMAIN-CONTAINING PROTEIN"/>
    <property type="match status" value="1"/>
</dbReference>
<proteinExistence type="predicted"/>
<dbReference type="InterPro" id="IPR007627">
    <property type="entry name" value="RNA_pol_sigma70_r2"/>
</dbReference>
<dbReference type="Gene3D" id="1.10.1740.10">
    <property type="match status" value="1"/>
</dbReference>
<feature type="compositionally biased region" description="Low complexity" evidence="1">
    <location>
        <begin position="294"/>
        <end position="304"/>
    </location>
</feature>
<dbReference type="CDD" id="cd05379">
    <property type="entry name" value="CAP_bacterial"/>
    <property type="match status" value="1"/>
</dbReference>
<dbReference type="InterPro" id="IPR014044">
    <property type="entry name" value="CAP_dom"/>
</dbReference>
<name>A0ABS2VVX7_STRAS</name>
<dbReference type="SUPFAM" id="SSF55797">
    <property type="entry name" value="PR-1-like"/>
    <property type="match status" value="1"/>
</dbReference>
<dbReference type="SUPFAM" id="SSF88946">
    <property type="entry name" value="Sigma2 domain of RNA polymerase sigma factors"/>
    <property type="match status" value="1"/>
</dbReference>
<feature type="region of interest" description="Disordered" evidence="1">
    <location>
        <begin position="359"/>
        <end position="411"/>
    </location>
</feature>
<dbReference type="InterPro" id="IPR035940">
    <property type="entry name" value="CAP_sf"/>
</dbReference>
<evidence type="ECO:0000313" key="5">
    <source>
        <dbReference type="Proteomes" id="UP000788262"/>
    </source>
</evidence>
<feature type="compositionally biased region" description="Polar residues" evidence="1">
    <location>
        <begin position="269"/>
        <end position="285"/>
    </location>
</feature>